<keyword evidence="3" id="KW-1185">Reference proteome</keyword>
<proteinExistence type="predicted"/>
<name>A0A239IR62_9PSED</name>
<evidence type="ECO:0000313" key="2">
    <source>
        <dbReference type="EMBL" id="SNS95563.1"/>
    </source>
</evidence>
<dbReference type="SUPFAM" id="SSF53756">
    <property type="entry name" value="UDP-Glycosyltransferase/glycogen phosphorylase"/>
    <property type="match status" value="1"/>
</dbReference>
<protein>
    <submittedName>
        <fullName evidence="1">Glycosyltransferase involved in cell wall bisynthesis</fullName>
    </submittedName>
</protein>
<dbReference type="Proteomes" id="UP000199693">
    <property type="component" value="Unassembled WGS sequence"/>
</dbReference>
<reference evidence="1 4" key="1">
    <citation type="submission" date="2016-10" db="EMBL/GenBank/DDBJ databases">
        <authorList>
            <person name="de Groot N.N."/>
        </authorList>
    </citation>
    <scope>NUCLEOTIDE SEQUENCE [LARGE SCALE GENOMIC DNA]</scope>
    <source>
        <strain evidence="1 4">CCM 7361</strain>
    </source>
</reference>
<dbReference type="AlphaFoldDB" id="A0A239IR62"/>
<dbReference type="EMBL" id="FNEC01000007">
    <property type="protein sequence ID" value="SDI66038.1"/>
    <property type="molecule type" value="Genomic_DNA"/>
</dbReference>
<evidence type="ECO:0000313" key="4">
    <source>
        <dbReference type="Proteomes" id="UP000199693"/>
    </source>
</evidence>
<dbReference type="Pfam" id="PF13692">
    <property type="entry name" value="Glyco_trans_1_4"/>
    <property type="match status" value="1"/>
</dbReference>
<gene>
    <name evidence="1" type="ORF">SAMN05216189_1007142</name>
    <name evidence="2" type="ORF">SAMN06295949_110142</name>
</gene>
<evidence type="ECO:0000313" key="3">
    <source>
        <dbReference type="Proteomes" id="UP000198309"/>
    </source>
</evidence>
<dbReference type="RefSeq" id="WP_089391593.1">
    <property type="nucleotide sequence ID" value="NZ_FNEC01000007.1"/>
</dbReference>
<accession>A0A239IR62</accession>
<organism evidence="1 4">
    <name type="scientific">Pseudomonas delhiensis</name>
    <dbReference type="NCBI Taxonomy" id="366289"/>
    <lineage>
        <taxon>Bacteria</taxon>
        <taxon>Pseudomonadati</taxon>
        <taxon>Pseudomonadota</taxon>
        <taxon>Gammaproteobacteria</taxon>
        <taxon>Pseudomonadales</taxon>
        <taxon>Pseudomonadaceae</taxon>
        <taxon>Pseudomonas</taxon>
    </lineage>
</organism>
<dbReference type="Gene3D" id="3.40.50.2000">
    <property type="entry name" value="Glycogen Phosphorylase B"/>
    <property type="match status" value="1"/>
</dbReference>
<keyword evidence="1" id="KW-0808">Transferase</keyword>
<reference evidence="2 3" key="2">
    <citation type="submission" date="2017-06" db="EMBL/GenBank/DDBJ databases">
        <authorList>
            <person name="Varghese N."/>
            <person name="Submissions S."/>
        </authorList>
    </citation>
    <scope>NUCLEOTIDE SEQUENCE [LARGE SCALE GENOMIC DNA]</scope>
    <source>
        <strain evidence="2 3">RLD-1</strain>
    </source>
</reference>
<dbReference type="GO" id="GO:0016740">
    <property type="term" value="F:transferase activity"/>
    <property type="evidence" value="ECO:0007669"/>
    <property type="project" value="UniProtKB-KW"/>
</dbReference>
<evidence type="ECO:0000313" key="1">
    <source>
        <dbReference type="EMBL" id="SDI66038.1"/>
    </source>
</evidence>
<sequence length="382" mass="43882">MKILIVAGDSPYPANHGGRVDIFERLKVISKTYGRENIDIIITGNELTTETNKELKKYCHGILVSPRNTGISATLSLTPFQGKSRASLKDLTPLRDQYDIMILEGDYVFPILDNPRINCKTPLLRSHNIESKYFYNLFKADTTWRKIFYLSESIKFYIQEKRETYKNIKKLYISKKENQIHGNKEYWLPTPVDVDGILERTTFPQGEDVLYIGSLFMPNNIFGLRWYLEKVHPTIESSLPNYRLHIAGNTRDHEITWLKNYKNIEIYPNASDEMLESLYNKCSLFVSPIFHGAGVKIKNINALASGIPVITTTVGNEGTGLSPKHHIFISDTPENFINTTIRLLTQKQEAYQHLQAAQNFIKEHYAAQRISHYIEQTTSSKA</sequence>
<dbReference type="Proteomes" id="UP000198309">
    <property type="component" value="Unassembled WGS sequence"/>
</dbReference>
<dbReference type="EMBL" id="FZPC01000010">
    <property type="protein sequence ID" value="SNS95563.1"/>
    <property type="molecule type" value="Genomic_DNA"/>
</dbReference>